<comment type="caution">
    <text evidence="3">The sequence shown here is derived from an EMBL/GenBank/DDBJ whole genome shotgun (WGS) entry which is preliminary data.</text>
</comment>
<dbReference type="RefSeq" id="WP_248146957.1">
    <property type="nucleotide sequence ID" value="NZ_BAAAOF010000002.1"/>
</dbReference>
<accession>A0ABN2PNT0</accession>
<protein>
    <recommendedName>
        <fullName evidence="5">DUF4352 domain-containing protein</fullName>
    </recommendedName>
</protein>
<keyword evidence="2" id="KW-1133">Transmembrane helix</keyword>
<evidence type="ECO:0000256" key="2">
    <source>
        <dbReference type="SAM" id="Phobius"/>
    </source>
</evidence>
<keyword evidence="4" id="KW-1185">Reference proteome</keyword>
<evidence type="ECO:0000313" key="4">
    <source>
        <dbReference type="Proteomes" id="UP001501343"/>
    </source>
</evidence>
<feature type="transmembrane region" description="Helical" evidence="2">
    <location>
        <begin position="47"/>
        <end position="67"/>
    </location>
</feature>
<feature type="region of interest" description="Disordered" evidence="1">
    <location>
        <begin position="1"/>
        <end position="30"/>
    </location>
</feature>
<dbReference type="Proteomes" id="UP001501343">
    <property type="component" value="Unassembled WGS sequence"/>
</dbReference>
<reference evidence="3 4" key="1">
    <citation type="journal article" date="2019" name="Int. J. Syst. Evol. Microbiol.">
        <title>The Global Catalogue of Microorganisms (GCM) 10K type strain sequencing project: providing services to taxonomists for standard genome sequencing and annotation.</title>
        <authorList>
            <consortium name="The Broad Institute Genomics Platform"/>
            <consortium name="The Broad Institute Genome Sequencing Center for Infectious Disease"/>
            <person name="Wu L."/>
            <person name="Ma J."/>
        </authorList>
    </citation>
    <scope>NUCLEOTIDE SEQUENCE [LARGE SCALE GENOMIC DNA]</scope>
    <source>
        <strain evidence="3 4">JCM 14900</strain>
    </source>
</reference>
<evidence type="ECO:0000313" key="3">
    <source>
        <dbReference type="EMBL" id="GAA1924248.1"/>
    </source>
</evidence>
<evidence type="ECO:0008006" key="5">
    <source>
        <dbReference type="Google" id="ProtNLM"/>
    </source>
</evidence>
<sequence length="230" mass="24760">MTDGGAPQTRADARRVREVQAAQPPAPEPQRRFRWVRTAAGRVPTSWFAGIATALLLVVTAAFGGLATVDPPGPSTIAAGDVHVSDQYALTVESAYLQDADPDAGIYLDEGERMLIVRVLAENLWDKPQPTAGLTDNITIDGLSLADARAMRVDDATASETLQPGMPVELDFRLRVEDGEYHDGDTLRVTLNDLALYTGTFVMSGTSWTDPRPAAELTLQIRDAAQTEPS</sequence>
<organism evidence="3 4">
    <name type="scientific">Microbacterium aoyamense</name>
    <dbReference type="NCBI Taxonomy" id="344166"/>
    <lineage>
        <taxon>Bacteria</taxon>
        <taxon>Bacillati</taxon>
        <taxon>Actinomycetota</taxon>
        <taxon>Actinomycetes</taxon>
        <taxon>Micrococcales</taxon>
        <taxon>Microbacteriaceae</taxon>
        <taxon>Microbacterium</taxon>
    </lineage>
</organism>
<gene>
    <name evidence="3" type="ORF">GCM10009775_15730</name>
</gene>
<name>A0ABN2PNT0_9MICO</name>
<dbReference type="EMBL" id="BAAAOF010000002">
    <property type="protein sequence ID" value="GAA1924248.1"/>
    <property type="molecule type" value="Genomic_DNA"/>
</dbReference>
<keyword evidence="2" id="KW-0812">Transmembrane</keyword>
<proteinExistence type="predicted"/>
<evidence type="ECO:0000256" key="1">
    <source>
        <dbReference type="SAM" id="MobiDB-lite"/>
    </source>
</evidence>
<keyword evidence="2" id="KW-0472">Membrane</keyword>